<comment type="caution">
    <text evidence="2">The sequence shown here is derived from an EMBL/GenBank/DDBJ whole genome shotgun (WGS) entry which is preliminary data.</text>
</comment>
<reference evidence="2" key="1">
    <citation type="journal article" date="2022" name="Int. J. Syst. Evol. Microbiol.">
        <title>Pseudomonas aegrilactucae sp. nov. and Pseudomonas morbosilactucae sp. nov., pathogens causing bacterial rot of lettuce in Japan.</title>
        <authorList>
            <person name="Sawada H."/>
            <person name="Fujikawa T."/>
            <person name="Satou M."/>
        </authorList>
    </citation>
    <scope>NUCLEOTIDE SEQUENCE</scope>
    <source>
        <strain evidence="2">MAFF 301350</strain>
    </source>
</reference>
<name>A0A9Q2XMX0_9PSED</name>
<sequence length="298" mass="33673">MFAFPRSLCTLGLALVTLTAHATDPINIYQGTLGERKVEVALQYTSQYEFVQGYLLDTESHTSLPLEITPYSKDVPLLINIMDNPRMPGAALRARPFVFTHDRDFSGEWIDLRSRERVPFSLTRTSRFSDQQRASWQGQLLQQPQNRDMSFYVHASKAEGEYVGKVDRITIIDLGTGKPLQVLSDLALAFNGTTTLTFADYNGDGVIDFRASPIGQRASGGANKEPDQFYLYQPTSNTYERHADLEALGDKGALKFPTPGWVAQRQGSNYDTQTSDWQYYHFADPQQLVWQRHSAEPF</sequence>
<feature type="signal peptide" evidence="1">
    <location>
        <begin position="1"/>
        <end position="22"/>
    </location>
</feature>
<dbReference type="EMBL" id="JAHTBI010000086">
    <property type="protein sequence ID" value="MBV6289618.1"/>
    <property type="molecule type" value="Genomic_DNA"/>
</dbReference>
<feature type="chain" id="PRO_5040149673" evidence="1">
    <location>
        <begin position="23"/>
        <end position="298"/>
    </location>
</feature>
<dbReference type="Proteomes" id="UP001106592">
    <property type="component" value="Unassembled WGS sequence"/>
</dbReference>
<organism evidence="2 3">
    <name type="scientific">Pseudomonas aegrilactucae</name>
    <dbReference type="NCBI Taxonomy" id="2854028"/>
    <lineage>
        <taxon>Bacteria</taxon>
        <taxon>Pseudomonadati</taxon>
        <taxon>Pseudomonadota</taxon>
        <taxon>Gammaproteobacteria</taxon>
        <taxon>Pseudomonadales</taxon>
        <taxon>Pseudomonadaceae</taxon>
        <taxon>Pseudomonas</taxon>
    </lineage>
</organism>
<reference evidence="2" key="2">
    <citation type="journal article" date="2023" name="Plant Pathol.">
        <title>Dismantling and reorganizing Pseudomonas marginalis sensu#lato.</title>
        <authorList>
            <person name="Sawada H."/>
            <person name="Fujikawa T."/>
            <person name="Satou M."/>
        </authorList>
    </citation>
    <scope>NUCLEOTIDE SEQUENCE</scope>
    <source>
        <strain evidence="2">MAFF 301350</strain>
    </source>
</reference>
<dbReference type="AlphaFoldDB" id="A0A9Q2XMX0"/>
<dbReference type="RefSeq" id="WP_217977609.1">
    <property type="nucleotide sequence ID" value="NZ_JAHTBI010000086.1"/>
</dbReference>
<gene>
    <name evidence="2" type="ORF">KUO17_21745</name>
</gene>
<evidence type="ECO:0000313" key="2">
    <source>
        <dbReference type="EMBL" id="MBV6289618.1"/>
    </source>
</evidence>
<keyword evidence="1" id="KW-0732">Signal</keyword>
<accession>A0A9Q2XMX0</accession>
<evidence type="ECO:0000256" key="1">
    <source>
        <dbReference type="SAM" id="SignalP"/>
    </source>
</evidence>
<evidence type="ECO:0000313" key="3">
    <source>
        <dbReference type="Proteomes" id="UP001106592"/>
    </source>
</evidence>
<keyword evidence="3" id="KW-1185">Reference proteome</keyword>
<protein>
    <submittedName>
        <fullName evidence="2">Uncharacterized protein</fullName>
    </submittedName>
</protein>
<proteinExistence type="predicted"/>